<dbReference type="InterPro" id="IPR010111">
    <property type="entry name" value="Kynureninase"/>
</dbReference>
<dbReference type="GO" id="GO:0008483">
    <property type="term" value="F:transaminase activity"/>
    <property type="evidence" value="ECO:0007669"/>
    <property type="project" value="UniProtKB-KW"/>
</dbReference>
<dbReference type="RefSeq" id="WP_147128417.1">
    <property type="nucleotide sequence ID" value="NZ_BJXA01000002.1"/>
</dbReference>
<dbReference type="InterPro" id="IPR000192">
    <property type="entry name" value="Aminotrans_V_dom"/>
</dbReference>
<feature type="domain" description="Aminotransferase class V" evidence="4">
    <location>
        <begin position="91"/>
        <end position="361"/>
    </location>
</feature>
<dbReference type="InterPro" id="IPR015422">
    <property type="entry name" value="PyrdxlP-dep_Trfase_small"/>
</dbReference>
<evidence type="ECO:0000256" key="2">
    <source>
        <dbReference type="ARBA" id="ARBA00022801"/>
    </source>
</evidence>
<organism evidence="5 6">
    <name type="scientific">Nocardia ninae NBRC 108245</name>
    <dbReference type="NCBI Taxonomy" id="1210091"/>
    <lineage>
        <taxon>Bacteria</taxon>
        <taxon>Bacillati</taxon>
        <taxon>Actinomycetota</taxon>
        <taxon>Actinomycetes</taxon>
        <taxon>Mycobacteriales</taxon>
        <taxon>Nocardiaceae</taxon>
        <taxon>Nocardia</taxon>
    </lineage>
</organism>
<dbReference type="GO" id="GO:0030170">
    <property type="term" value="F:pyridoxal phosphate binding"/>
    <property type="evidence" value="ECO:0007669"/>
    <property type="project" value="InterPro"/>
</dbReference>
<dbReference type="InterPro" id="IPR015421">
    <property type="entry name" value="PyrdxlP-dep_Trfase_major"/>
</dbReference>
<keyword evidence="3" id="KW-0663">Pyridoxal phosphate</keyword>
<accession>A0A511M661</accession>
<dbReference type="GO" id="GO:0043420">
    <property type="term" value="P:anthranilate metabolic process"/>
    <property type="evidence" value="ECO:0007669"/>
    <property type="project" value="TreeGrafter"/>
</dbReference>
<keyword evidence="6" id="KW-1185">Reference proteome</keyword>
<evidence type="ECO:0000259" key="4">
    <source>
        <dbReference type="Pfam" id="PF00266"/>
    </source>
</evidence>
<dbReference type="Pfam" id="PF00266">
    <property type="entry name" value="Aminotran_5"/>
    <property type="match status" value="1"/>
</dbReference>
<keyword evidence="1" id="KW-0662">Pyridine nucleotide biosynthesis</keyword>
<dbReference type="InterPro" id="IPR015424">
    <property type="entry name" value="PyrdxlP-dep_Trfase"/>
</dbReference>
<dbReference type="GO" id="GO:0030429">
    <property type="term" value="F:kynureninase activity"/>
    <property type="evidence" value="ECO:0007669"/>
    <property type="project" value="InterPro"/>
</dbReference>
<dbReference type="PANTHER" id="PTHR14084">
    <property type="entry name" value="KYNURENINASE"/>
    <property type="match status" value="1"/>
</dbReference>
<evidence type="ECO:0000313" key="5">
    <source>
        <dbReference type="EMBL" id="GEM36123.1"/>
    </source>
</evidence>
<protein>
    <submittedName>
        <fullName evidence="5">Class V aminotransferase</fullName>
    </submittedName>
</protein>
<dbReference type="AlphaFoldDB" id="A0A511M661"/>
<gene>
    <name evidence="5" type="primary">kynU</name>
    <name evidence="5" type="ORF">NN4_06420</name>
</gene>
<comment type="caution">
    <text evidence="5">The sequence shown here is derived from an EMBL/GenBank/DDBJ whole genome shotgun (WGS) entry which is preliminary data.</text>
</comment>
<reference evidence="5 6" key="1">
    <citation type="submission" date="2019-07" db="EMBL/GenBank/DDBJ databases">
        <title>Whole genome shotgun sequence of Nocardia ninae NBRC 108245.</title>
        <authorList>
            <person name="Hosoyama A."/>
            <person name="Uohara A."/>
            <person name="Ohji S."/>
            <person name="Ichikawa N."/>
        </authorList>
    </citation>
    <scope>NUCLEOTIDE SEQUENCE [LARGE SCALE GENOMIC DNA]</scope>
    <source>
        <strain evidence="5 6">NBRC 108245</strain>
    </source>
</reference>
<evidence type="ECO:0000313" key="6">
    <source>
        <dbReference type="Proteomes" id="UP000321424"/>
    </source>
</evidence>
<evidence type="ECO:0000256" key="3">
    <source>
        <dbReference type="ARBA" id="ARBA00022898"/>
    </source>
</evidence>
<name>A0A511M661_9NOCA</name>
<keyword evidence="5" id="KW-0032">Aminotransferase</keyword>
<dbReference type="GO" id="GO:0019441">
    <property type="term" value="P:L-tryptophan catabolic process to kynurenine"/>
    <property type="evidence" value="ECO:0007669"/>
    <property type="project" value="TreeGrafter"/>
</dbReference>
<dbReference type="SUPFAM" id="SSF53383">
    <property type="entry name" value="PLP-dependent transferases"/>
    <property type="match status" value="1"/>
</dbReference>
<evidence type="ECO:0000256" key="1">
    <source>
        <dbReference type="ARBA" id="ARBA00022642"/>
    </source>
</evidence>
<dbReference type="EMBL" id="BJXA01000002">
    <property type="protein sequence ID" value="GEM36123.1"/>
    <property type="molecule type" value="Genomic_DNA"/>
</dbReference>
<keyword evidence="5" id="KW-0808">Transferase</keyword>
<proteinExistence type="predicted"/>
<dbReference type="Gene3D" id="3.40.640.10">
    <property type="entry name" value="Type I PLP-dependent aspartate aminotransferase-like (Major domain)"/>
    <property type="match status" value="1"/>
</dbReference>
<dbReference type="GO" id="GO:0005737">
    <property type="term" value="C:cytoplasm"/>
    <property type="evidence" value="ECO:0007669"/>
    <property type="project" value="InterPro"/>
</dbReference>
<dbReference type="Gene3D" id="3.90.1150.10">
    <property type="entry name" value="Aspartate Aminotransferase, domain 1"/>
    <property type="match status" value="1"/>
</dbReference>
<dbReference type="PANTHER" id="PTHR14084:SF0">
    <property type="entry name" value="KYNURENINASE"/>
    <property type="match status" value="1"/>
</dbReference>
<dbReference type="Proteomes" id="UP000321424">
    <property type="component" value="Unassembled WGS sequence"/>
</dbReference>
<keyword evidence="2" id="KW-0378">Hydrolase</keyword>
<dbReference type="OrthoDB" id="9808002at2"/>
<sequence>MNEASRIASLRAEFPVLESCVYLNSNSTGALPRGVEQVLGRYWETMRTWRDDVWGGWLDELDGYLRALAEFLGAPTGTVVSDTNLTTLLGRLATCFDFRGERNRVVTTDREFPTVPFLWQGFARYGAERVVVEFDTDTVVSAIDERTLLVCVAHGSYTTGAVLDLERIVAQAHRMGALVIADAFQTVGVVPLNLGALEIDFVLGGAGKWLCGVHTAFLYAREDLLPTLRPAATGWFAGRDPLTFRPAEDWAPDARRLAGGTPIPLTAMMSRVGLDMLAEVGVPAIRSHSLRCTDRIMARAVDAGIPVRTPYPTDQRGGVVCLHFPGDEAVKKRLAERGMVCSWREGLRVAPHIYNTVDEVDAFMDALIAERKALRG</sequence>
<dbReference type="GO" id="GO:0009435">
    <property type="term" value="P:NAD+ biosynthetic process"/>
    <property type="evidence" value="ECO:0007669"/>
    <property type="project" value="InterPro"/>
</dbReference>